<dbReference type="AlphaFoldDB" id="A0A9D4HGX3"/>
<accession>A0A9D4HGX3</accession>
<evidence type="ECO:0000313" key="2">
    <source>
        <dbReference type="EMBL" id="KAH3717019.1"/>
    </source>
</evidence>
<dbReference type="Proteomes" id="UP000828390">
    <property type="component" value="Unassembled WGS sequence"/>
</dbReference>
<gene>
    <name evidence="2" type="ORF">DPMN_059758</name>
</gene>
<dbReference type="Pfam" id="PF25562">
    <property type="entry name" value="CNBH_CNNM2_C"/>
    <property type="match status" value="1"/>
</dbReference>
<comment type="caution">
    <text evidence="2">The sequence shown here is derived from an EMBL/GenBank/DDBJ whole genome shotgun (WGS) entry which is preliminary data.</text>
</comment>
<feature type="compositionally biased region" description="Low complexity" evidence="1">
    <location>
        <begin position="133"/>
        <end position="142"/>
    </location>
</feature>
<evidence type="ECO:0000313" key="3">
    <source>
        <dbReference type="Proteomes" id="UP000828390"/>
    </source>
</evidence>
<dbReference type="EMBL" id="JAIWYP010000013">
    <property type="protein sequence ID" value="KAH3717019.1"/>
    <property type="molecule type" value="Genomic_DNA"/>
</dbReference>
<proteinExistence type="predicted"/>
<feature type="compositionally biased region" description="Polar residues" evidence="1">
    <location>
        <begin position="123"/>
        <end position="132"/>
    </location>
</feature>
<reference evidence="2" key="2">
    <citation type="submission" date="2020-11" db="EMBL/GenBank/DDBJ databases">
        <authorList>
            <person name="McCartney M.A."/>
            <person name="Auch B."/>
            <person name="Kono T."/>
            <person name="Mallez S."/>
            <person name="Becker A."/>
            <person name="Gohl D.M."/>
            <person name="Silverstein K.A.T."/>
            <person name="Koren S."/>
            <person name="Bechman K.B."/>
            <person name="Herman A."/>
            <person name="Abrahante J.E."/>
            <person name="Garbe J."/>
        </authorList>
    </citation>
    <scope>NUCLEOTIDE SEQUENCE</scope>
    <source>
        <strain evidence="2">Duluth1</strain>
        <tissue evidence="2">Whole animal</tissue>
    </source>
</reference>
<keyword evidence="3" id="KW-1185">Reference proteome</keyword>
<organism evidence="2 3">
    <name type="scientific">Dreissena polymorpha</name>
    <name type="common">Zebra mussel</name>
    <name type="synonym">Mytilus polymorpha</name>
    <dbReference type="NCBI Taxonomy" id="45954"/>
    <lineage>
        <taxon>Eukaryota</taxon>
        <taxon>Metazoa</taxon>
        <taxon>Spiralia</taxon>
        <taxon>Lophotrochozoa</taxon>
        <taxon>Mollusca</taxon>
        <taxon>Bivalvia</taxon>
        <taxon>Autobranchia</taxon>
        <taxon>Heteroconchia</taxon>
        <taxon>Euheterodonta</taxon>
        <taxon>Imparidentia</taxon>
        <taxon>Neoheterodontei</taxon>
        <taxon>Myida</taxon>
        <taxon>Dreissenoidea</taxon>
        <taxon>Dreissenidae</taxon>
        <taxon>Dreissena</taxon>
    </lineage>
</organism>
<feature type="region of interest" description="Disordered" evidence="1">
    <location>
        <begin position="120"/>
        <end position="155"/>
    </location>
</feature>
<sequence>MFKVSIIPYVFTEVSDTILNPKSNSDSIYTKYEPFIPDFSLKAVDNILFLRIKRTHYIVARRATLMGRHEQDSTKEDETFTVEWNHATRINWNHTNVGASIEHSEPIFFVASMGDQHSPPPSYTSNWTPLPRTTNITGTLTRTDSKDSFSEVSQL</sequence>
<name>A0A9D4HGX3_DREPO</name>
<evidence type="ECO:0000256" key="1">
    <source>
        <dbReference type="SAM" id="MobiDB-lite"/>
    </source>
</evidence>
<protein>
    <submittedName>
        <fullName evidence="2">Uncharacterized protein</fullName>
    </submittedName>
</protein>
<reference evidence="2" key="1">
    <citation type="journal article" date="2019" name="bioRxiv">
        <title>The Genome of the Zebra Mussel, Dreissena polymorpha: A Resource for Invasive Species Research.</title>
        <authorList>
            <person name="McCartney M.A."/>
            <person name="Auch B."/>
            <person name="Kono T."/>
            <person name="Mallez S."/>
            <person name="Zhang Y."/>
            <person name="Obille A."/>
            <person name="Becker A."/>
            <person name="Abrahante J.E."/>
            <person name="Garbe J."/>
            <person name="Badalamenti J.P."/>
            <person name="Herman A."/>
            <person name="Mangelson H."/>
            <person name="Liachko I."/>
            <person name="Sullivan S."/>
            <person name="Sone E.D."/>
            <person name="Koren S."/>
            <person name="Silverstein K.A.T."/>
            <person name="Beckman K.B."/>
            <person name="Gohl D.M."/>
        </authorList>
    </citation>
    <scope>NUCLEOTIDE SEQUENCE</scope>
    <source>
        <strain evidence="2">Duluth1</strain>
        <tissue evidence="2">Whole animal</tissue>
    </source>
</reference>